<feature type="transmembrane region" description="Helical" evidence="1">
    <location>
        <begin position="12"/>
        <end position="32"/>
    </location>
</feature>
<reference evidence="3 4" key="1">
    <citation type="submission" date="2020-03" db="EMBL/GenBank/DDBJ databases">
        <title>Genomic Encyclopedia of Type Strains, Phase IV (KMG-IV): sequencing the most valuable type-strain genomes for metagenomic binning, comparative biology and taxonomic classification.</title>
        <authorList>
            <person name="Goeker M."/>
        </authorList>
    </citation>
    <scope>NUCLEOTIDE SEQUENCE [LARGE SCALE GENOMIC DNA]</scope>
    <source>
        <strain evidence="3 4">DSM 19867</strain>
    </source>
</reference>
<evidence type="ECO:0000259" key="2">
    <source>
        <dbReference type="Pfam" id="PF19762"/>
    </source>
</evidence>
<feature type="transmembrane region" description="Helical" evidence="1">
    <location>
        <begin position="73"/>
        <end position="93"/>
    </location>
</feature>
<sequence>MNMDFPFIGPVFIFWASVVLIVFFVSFFGYLGRRNKYRLLEKLAESGKTIPPELLQSLDSKLPSMKGMDPNPVASGITLMCIGVALIVFFWAFNGFNNPFTTGDAWFIAIGIFPFMIGLARVLGAVVGRRQEAKTE</sequence>
<protein>
    <recommendedName>
        <fullName evidence="2">DUF6249 domain-containing protein</fullName>
    </recommendedName>
</protein>
<keyword evidence="1" id="KW-0472">Membrane</keyword>
<dbReference type="Proteomes" id="UP000570514">
    <property type="component" value="Unassembled WGS sequence"/>
</dbReference>
<proteinExistence type="predicted"/>
<dbReference type="InterPro" id="IPR046216">
    <property type="entry name" value="DUF6249"/>
</dbReference>
<dbReference type="Pfam" id="PF19762">
    <property type="entry name" value="DUF6249"/>
    <property type="match status" value="1"/>
</dbReference>
<dbReference type="RefSeq" id="WP_167084490.1">
    <property type="nucleotide sequence ID" value="NZ_BAAADC010000001.1"/>
</dbReference>
<name>A0A846N4P4_9PROT</name>
<accession>A0A846N4P4</accession>
<dbReference type="EMBL" id="JAASRM010000001">
    <property type="protein sequence ID" value="NIK90162.1"/>
    <property type="molecule type" value="Genomic_DNA"/>
</dbReference>
<feature type="domain" description="DUF6249" evidence="2">
    <location>
        <begin position="8"/>
        <end position="125"/>
    </location>
</feature>
<keyword evidence="4" id="KW-1185">Reference proteome</keyword>
<evidence type="ECO:0000313" key="4">
    <source>
        <dbReference type="Proteomes" id="UP000570514"/>
    </source>
</evidence>
<comment type="caution">
    <text evidence="3">The sequence shown here is derived from an EMBL/GenBank/DDBJ whole genome shotgun (WGS) entry which is preliminary data.</text>
</comment>
<evidence type="ECO:0000313" key="3">
    <source>
        <dbReference type="EMBL" id="NIK90162.1"/>
    </source>
</evidence>
<keyword evidence="1" id="KW-1133">Transmembrane helix</keyword>
<gene>
    <name evidence="3" type="ORF">FHS83_003480</name>
</gene>
<feature type="transmembrane region" description="Helical" evidence="1">
    <location>
        <begin position="105"/>
        <end position="127"/>
    </location>
</feature>
<dbReference type="AlphaFoldDB" id="A0A846N4P4"/>
<evidence type="ECO:0000256" key="1">
    <source>
        <dbReference type="SAM" id="Phobius"/>
    </source>
</evidence>
<organism evidence="3 4">
    <name type="scientific">Rhizomicrobium palustre</name>
    <dbReference type="NCBI Taxonomy" id="189966"/>
    <lineage>
        <taxon>Bacteria</taxon>
        <taxon>Pseudomonadati</taxon>
        <taxon>Pseudomonadota</taxon>
        <taxon>Alphaproteobacteria</taxon>
        <taxon>Micropepsales</taxon>
        <taxon>Micropepsaceae</taxon>
        <taxon>Rhizomicrobium</taxon>
    </lineage>
</organism>
<keyword evidence="1" id="KW-0812">Transmembrane</keyword>